<dbReference type="KEGG" id="ohi:H8790_10525"/>
<reference evidence="11 12" key="1">
    <citation type="submission" date="2020-08" db="EMBL/GenBank/DDBJ databases">
        <authorList>
            <person name="Liu C."/>
            <person name="Sun Q."/>
        </authorList>
    </citation>
    <scope>NUCLEOTIDE SEQUENCE [LARGE SCALE GENOMIC DNA]</scope>
    <source>
        <strain evidence="11 12">NSJ-62</strain>
    </source>
</reference>
<feature type="transmembrane region" description="Helical" evidence="9">
    <location>
        <begin position="50"/>
        <end position="69"/>
    </location>
</feature>
<evidence type="ECO:0000313" key="12">
    <source>
        <dbReference type="Proteomes" id="UP000515960"/>
    </source>
</evidence>
<feature type="domain" description="Tripartite ATP-independent periplasmic transporters DctQ component" evidence="10">
    <location>
        <begin position="27"/>
        <end position="151"/>
    </location>
</feature>
<gene>
    <name evidence="11" type="ORF">H8790_10525</name>
</gene>
<evidence type="ECO:0000256" key="4">
    <source>
        <dbReference type="ARBA" id="ARBA00022519"/>
    </source>
</evidence>
<evidence type="ECO:0000256" key="1">
    <source>
        <dbReference type="ARBA" id="ARBA00004429"/>
    </source>
</evidence>
<evidence type="ECO:0000259" key="10">
    <source>
        <dbReference type="Pfam" id="PF04290"/>
    </source>
</evidence>
<feature type="transmembrane region" description="Helical" evidence="9">
    <location>
        <begin position="89"/>
        <end position="111"/>
    </location>
</feature>
<dbReference type="AlphaFoldDB" id="A0A7G9B2V0"/>
<dbReference type="EMBL" id="CP060490">
    <property type="protein sequence ID" value="QNL43881.1"/>
    <property type="molecule type" value="Genomic_DNA"/>
</dbReference>
<dbReference type="PANTHER" id="PTHR35011:SF11">
    <property type="entry name" value="TRAP TRANSPORTER SMALL PERMEASE PROTEIN"/>
    <property type="match status" value="1"/>
</dbReference>
<dbReference type="InterPro" id="IPR055348">
    <property type="entry name" value="DctQ"/>
</dbReference>
<feature type="transmembrane region" description="Helical" evidence="9">
    <location>
        <begin position="131"/>
        <end position="150"/>
    </location>
</feature>
<name>A0A7G9B2V0_9FIRM</name>
<dbReference type="GO" id="GO:0015740">
    <property type="term" value="P:C4-dicarboxylate transport"/>
    <property type="evidence" value="ECO:0007669"/>
    <property type="project" value="TreeGrafter"/>
</dbReference>
<evidence type="ECO:0000256" key="7">
    <source>
        <dbReference type="ARBA" id="ARBA00023136"/>
    </source>
</evidence>
<keyword evidence="4" id="KW-0997">Cell inner membrane</keyword>
<keyword evidence="2" id="KW-0813">Transport</keyword>
<organism evidence="11 12">
    <name type="scientific">Oscillibacter hominis</name>
    <dbReference type="NCBI Taxonomy" id="2763056"/>
    <lineage>
        <taxon>Bacteria</taxon>
        <taxon>Bacillati</taxon>
        <taxon>Bacillota</taxon>
        <taxon>Clostridia</taxon>
        <taxon>Eubacteriales</taxon>
        <taxon>Oscillospiraceae</taxon>
        <taxon>Oscillibacter</taxon>
    </lineage>
</organism>
<sequence>MKTLLKIDRVIENIQTYLCMALFILILILGSIQVFGRFIFHAAPPWTEEAMRFCGIYLTFIGSALTIRVDGHVSVDIVISFLKNNKVRAALFIISRLICVVFLIMFFPGSIALVQKSGSSLGAAIQIPYSYIYAAVPLGIVMMLCSYASAIPKLAKQYAKGEK</sequence>
<evidence type="ECO:0000313" key="11">
    <source>
        <dbReference type="EMBL" id="QNL43881.1"/>
    </source>
</evidence>
<evidence type="ECO:0000256" key="8">
    <source>
        <dbReference type="ARBA" id="ARBA00038436"/>
    </source>
</evidence>
<evidence type="ECO:0000256" key="3">
    <source>
        <dbReference type="ARBA" id="ARBA00022475"/>
    </source>
</evidence>
<keyword evidence="5 9" id="KW-0812">Transmembrane</keyword>
<evidence type="ECO:0000256" key="2">
    <source>
        <dbReference type="ARBA" id="ARBA00022448"/>
    </source>
</evidence>
<dbReference type="RefSeq" id="WP_187332461.1">
    <property type="nucleotide sequence ID" value="NZ_CP060490.1"/>
</dbReference>
<evidence type="ECO:0000256" key="9">
    <source>
        <dbReference type="SAM" id="Phobius"/>
    </source>
</evidence>
<protein>
    <submittedName>
        <fullName evidence="11">TRAP transporter small permease</fullName>
    </submittedName>
</protein>
<feature type="transmembrane region" description="Helical" evidence="9">
    <location>
        <begin position="21"/>
        <end position="44"/>
    </location>
</feature>
<proteinExistence type="inferred from homology"/>
<keyword evidence="7 9" id="KW-0472">Membrane</keyword>
<accession>A0A7G9B2V0</accession>
<keyword evidence="3" id="KW-1003">Cell membrane</keyword>
<comment type="similarity">
    <text evidence="8">Belongs to the TRAP transporter small permease family.</text>
</comment>
<dbReference type="InterPro" id="IPR007387">
    <property type="entry name" value="TRAP_DctQ"/>
</dbReference>
<evidence type="ECO:0000256" key="6">
    <source>
        <dbReference type="ARBA" id="ARBA00022989"/>
    </source>
</evidence>
<keyword evidence="6 9" id="KW-1133">Transmembrane helix</keyword>
<dbReference type="GO" id="GO:0005886">
    <property type="term" value="C:plasma membrane"/>
    <property type="evidence" value="ECO:0007669"/>
    <property type="project" value="UniProtKB-SubCell"/>
</dbReference>
<keyword evidence="12" id="KW-1185">Reference proteome</keyword>
<dbReference type="Pfam" id="PF04290">
    <property type="entry name" value="DctQ"/>
    <property type="match status" value="1"/>
</dbReference>
<evidence type="ECO:0000256" key="5">
    <source>
        <dbReference type="ARBA" id="ARBA00022692"/>
    </source>
</evidence>
<comment type="subcellular location">
    <subcellularLocation>
        <location evidence="1">Cell inner membrane</location>
        <topology evidence="1">Multi-pass membrane protein</topology>
    </subcellularLocation>
</comment>
<dbReference type="PANTHER" id="PTHR35011">
    <property type="entry name" value="2,3-DIKETO-L-GULONATE TRAP TRANSPORTER SMALL PERMEASE PROTEIN YIAM"/>
    <property type="match status" value="1"/>
</dbReference>
<dbReference type="GO" id="GO:0022857">
    <property type="term" value="F:transmembrane transporter activity"/>
    <property type="evidence" value="ECO:0007669"/>
    <property type="project" value="TreeGrafter"/>
</dbReference>
<dbReference type="Proteomes" id="UP000515960">
    <property type="component" value="Chromosome"/>
</dbReference>